<dbReference type="AlphaFoldDB" id="A0A1I3ZQU4"/>
<protein>
    <recommendedName>
        <fullName evidence="3">DUF3501 domain-containing protein</fullName>
    </recommendedName>
</protein>
<name>A0A1I3ZQU4_9HYPH</name>
<evidence type="ECO:0000313" key="1">
    <source>
        <dbReference type="EMBL" id="SFK46373.1"/>
    </source>
</evidence>
<evidence type="ECO:0008006" key="3">
    <source>
        <dbReference type="Google" id="ProtNLM"/>
    </source>
</evidence>
<keyword evidence="2" id="KW-1185">Reference proteome</keyword>
<dbReference type="Proteomes" id="UP000198755">
    <property type="component" value="Unassembled WGS sequence"/>
</dbReference>
<proteinExistence type="predicted"/>
<dbReference type="EMBL" id="FOSN01000008">
    <property type="protein sequence ID" value="SFK46373.1"/>
    <property type="molecule type" value="Genomic_DNA"/>
</dbReference>
<dbReference type="Pfam" id="PF12007">
    <property type="entry name" value="DUF3501"/>
    <property type="match status" value="1"/>
</dbReference>
<evidence type="ECO:0000313" key="2">
    <source>
        <dbReference type="Proteomes" id="UP000198755"/>
    </source>
</evidence>
<accession>A0A1I3ZQU4</accession>
<dbReference type="STRING" id="1612308.SAMN05444581_108115"/>
<sequence length="196" mass="21977">MTQKHALTADDILPMADYAKIRAESRRKISERKQSRRVEVGPYVTFYFENHDTMWMQVHEMLFIEKGGAAQIPDELSAYNPLIPQGRELVATFMIEIDDPERRKRILGGLGGIEDTAFIEIGGERIVGRPEADQDRTRSDGKASSVQFVHFDFAPAQIEAFRAPGARAALGFSHQNYGHSAVLPEAVRAELGNDFD</sequence>
<gene>
    <name evidence="1" type="ORF">SAMN05444581_108115</name>
</gene>
<organism evidence="1 2">
    <name type="scientific">Methylocapsa palsarum</name>
    <dbReference type="NCBI Taxonomy" id="1612308"/>
    <lineage>
        <taxon>Bacteria</taxon>
        <taxon>Pseudomonadati</taxon>
        <taxon>Pseudomonadota</taxon>
        <taxon>Alphaproteobacteria</taxon>
        <taxon>Hyphomicrobiales</taxon>
        <taxon>Beijerinckiaceae</taxon>
        <taxon>Methylocapsa</taxon>
    </lineage>
</organism>
<dbReference type="RefSeq" id="WP_091682050.1">
    <property type="nucleotide sequence ID" value="NZ_FOSN01000008.1"/>
</dbReference>
<reference evidence="1 2" key="1">
    <citation type="submission" date="2016-10" db="EMBL/GenBank/DDBJ databases">
        <authorList>
            <person name="de Groot N.N."/>
        </authorList>
    </citation>
    <scope>NUCLEOTIDE SEQUENCE [LARGE SCALE GENOMIC DNA]</scope>
    <source>
        <strain evidence="1 2">NE2</strain>
    </source>
</reference>
<dbReference type="InterPro" id="IPR021890">
    <property type="entry name" value="DUF3501"/>
</dbReference>
<dbReference type="OrthoDB" id="9780579at2"/>